<evidence type="ECO:0000256" key="1">
    <source>
        <dbReference type="SAM" id="MobiDB-lite"/>
    </source>
</evidence>
<dbReference type="Proteomes" id="UP000325945">
    <property type="component" value="Unassembled WGS sequence"/>
</dbReference>
<feature type="region of interest" description="Disordered" evidence="1">
    <location>
        <begin position="49"/>
        <end position="72"/>
    </location>
</feature>
<dbReference type="AlphaFoldDB" id="A0A5N6XE18"/>
<evidence type="ECO:0000313" key="2">
    <source>
        <dbReference type="EMBL" id="KAE8331003.1"/>
    </source>
</evidence>
<name>A0A5N6XE18_9EURO</name>
<organism evidence="2 3">
    <name type="scientific">Aspergillus sergii</name>
    <dbReference type="NCBI Taxonomy" id="1034303"/>
    <lineage>
        <taxon>Eukaryota</taxon>
        <taxon>Fungi</taxon>
        <taxon>Dikarya</taxon>
        <taxon>Ascomycota</taxon>
        <taxon>Pezizomycotina</taxon>
        <taxon>Eurotiomycetes</taxon>
        <taxon>Eurotiomycetidae</taxon>
        <taxon>Eurotiales</taxon>
        <taxon>Aspergillaceae</taxon>
        <taxon>Aspergillus</taxon>
        <taxon>Aspergillus subgen. Circumdati</taxon>
    </lineage>
</organism>
<proteinExistence type="predicted"/>
<dbReference type="EMBL" id="ML741771">
    <property type="protein sequence ID" value="KAE8331003.1"/>
    <property type="molecule type" value="Genomic_DNA"/>
</dbReference>
<accession>A0A5N6XE18</accession>
<protein>
    <submittedName>
        <fullName evidence="2">Uncharacterized protein</fullName>
    </submittedName>
</protein>
<sequence>MPIKDKFSRANRGPSPEDKILLSGKQSWYHGTEIGRKVKNGVHPLFLNPRGSSQLFGPTDRHPEATSALQYY</sequence>
<reference evidence="3" key="1">
    <citation type="submission" date="2019-04" db="EMBL/GenBank/DDBJ databases">
        <title>Friends and foes A comparative genomics studyof 23 Aspergillus species from section Flavi.</title>
        <authorList>
            <consortium name="DOE Joint Genome Institute"/>
            <person name="Kjaerbolling I."/>
            <person name="Vesth T."/>
            <person name="Frisvad J.C."/>
            <person name="Nybo J.L."/>
            <person name="Theobald S."/>
            <person name="Kildgaard S."/>
            <person name="Isbrandt T."/>
            <person name="Kuo A."/>
            <person name="Sato A."/>
            <person name="Lyhne E.K."/>
            <person name="Kogle M.E."/>
            <person name="Wiebenga A."/>
            <person name="Kun R.S."/>
            <person name="Lubbers R.J."/>
            <person name="Makela M.R."/>
            <person name="Barry K."/>
            <person name="Chovatia M."/>
            <person name="Clum A."/>
            <person name="Daum C."/>
            <person name="Haridas S."/>
            <person name="He G."/>
            <person name="LaButti K."/>
            <person name="Lipzen A."/>
            <person name="Mondo S."/>
            <person name="Riley R."/>
            <person name="Salamov A."/>
            <person name="Simmons B.A."/>
            <person name="Magnuson J.K."/>
            <person name="Henrissat B."/>
            <person name="Mortensen U.H."/>
            <person name="Larsen T.O."/>
            <person name="Devries R.P."/>
            <person name="Grigoriev I.V."/>
            <person name="Machida M."/>
            <person name="Baker S.E."/>
            <person name="Andersen M.R."/>
        </authorList>
    </citation>
    <scope>NUCLEOTIDE SEQUENCE [LARGE SCALE GENOMIC DNA]</scope>
    <source>
        <strain evidence="3">CBS 130017</strain>
    </source>
</reference>
<evidence type="ECO:0000313" key="3">
    <source>
        <dbReference type="Proteomes" id="UP000325945"/>
    </source>
</evidence>
<keyword evidence="3" id="KW-1185">Reference proteome</keyword>
<gene>
    <name evidence="2" type="ORF">BDV39DRAFT_16285</name>
</gene>